<evidence type="ECO:0000313" key="1">
    <source>
        <dbReference type="EMBL" id="RLL14585.1"/>
    </source>
</evidence>
<gene>
    <name evidence="1" type="ORF">D4A47_00965</name>
</gene>
<sequence length="92" mass="9815">MRRVRIHDFIAGRTMLMTNIDQAVLVVRSVTSAMKGQKLLEQNGISAYVERNTAPNSRQGCGYGLKIRGDVAAAAGILSAAGIKVSEIQRGG</sequence>
<reference evidence="1 2" key="1">
    <citation type="submission" date="2018-10" db="EMBL/GenBank/DDBJ databases">
        <title>Anaerotruncus faecis sp. nov., isolated from human feces.</title>
        <authorList>
            <person name="Wang Y.-J."/>
        </authorList>
    </citation>
    <scope>NUCLEOTIDE SEQUENCE [LARGE SCALE GENOMIC DNA]</scope>
    <source>
        <strain evidence="1 2">22A2-44</strain>
    </source>
</reference>
<name>A0A498CQP9_9FIRM</name>
<comment type="caution">
    <text evidence="1">The sequence shown here is derived from an EMBL/GenBank/DDBJ whole genome shotgun (WGS) entry which is preliminary data.</text>
</comment>
<organism evidence="1 2">
    <name type="scientific">Anaerotruncus massiliensis</name>
    <name type="common">ex Liu et al. 2021</name>
    <dbReference type="NCBI Taxonomy" id="2321404"/>
    <lineage>
        <taxon>Bacteria</taxon>
        <taxon>Bacillati</taxon>
        <taxon>Bacillota</taxon>
        <taxon>Clostridia</taxon>
        <taxon>Eubacteriales</taxon>
        <taxon>Oscillospiraceae</taxon>
        <taxon>Anaerotruncus</taxon>
    </lineage>
</organism>
<keyword evidence="2" id="KW-1185">Reference proteome</keyword>
<accession>A0A498CQP9</accession>
<dbReference type="AlphaFoldDB" id="A0A498CQP9"/>
<protein>
    <submittedName>
        <fullName evidence="1">DUF3343 domain-containing protein</fullName>
    </submittedName>
</protein>
<proteinExistence type="predicted"/>
<dbReference type="Proteomes" id="UP000276301">
    <property type="component" value="Unassembled WGS sequence"/>
</dbReference>
<dbReference type="EMBL" id="RCHT01000001">
    <property type="protein sequence ID" value="RLL14585.1"/>
    <property type="molecule type" value="Genomic_DNA"/>
</dbReference>
<evidence type="ECO:0000313" key="2">
    <source>
        <dbReference type="Proteomes" id="UP000276301"/>
    </source>
</evidence>